<name>A0AAV5WZE4_9BILA</name>
<evidence type="ECO:0000313" key="2">
    <source>
        <dbReference type="EMBL" id="GMT37174.1"/>
    </source>
</evidence>
<accession>A0AAV5WZE4</accession>
<proteinExistence type="predicted"/>
<organism evidence="2 3">
    <name type="scientific">Pristionchus fissidentatus</name>
    <dbReference type="NCBI Taxonomy" id="1538716"/>
    <lineage>
        <taxon>Eukaryota</taxon>
        <taxon>Metazoa</taxon>
        <taxon>Ecdysozoa</taxon>
        <taxon>Nematoda</taxon>
        <taxon>Chromadorea</taxon>
        <taxon>Rhabditida</taxon>
        <taxon>Rhabditina</taxon>
        <taxon>Diplogasteromorpha</taxon>
        <taxon>Diplogasteroidea</taxon>
        <taxon>Neodiplogasteridae</taxon>
        <taxon>Pristionchus</taxon>
    </lineage>
</organism>
<dbReference type="AlphaFoldDB" id="A0AAV5WZE4"/>
<feature type="non-terminal residue" evidence="2">
    <location>
        <position position="66"/>
    </location>
</feature>
<dbReference type="EMBL" id="BTSY01000062">
    <property type="protein sequence ID" value="GMT37174.1"/>
    <property type="molecule type" value="Genomic_DNA"/>
</dbReference>
<gene>
    <name evidence="1" type="ORF">PFISCL1PPCAC_17450</name>
    <name evidence="2" type="ORF">PFISCL1PPCAC_28471</name>
</gene>
<evidence type="ECO:0000313" key="1">
    <source>
        <dbReference type="EMBL" id="GMT26153.1"/>
    </source>
</evidence>
<keyword evidence="3" id="KW-1185">Reference proteome</keyword>
<comment type="caution">
    <text evidence="2">The sequence shown here is derived from an EMBL/GenBank/DDBJ whole genome shotgun (WGS) entry which is preliminary data.</text>
</comment>
<dbReference type="Proteomes" id="UP001432322">
    <property type="component" value="Unassembled WGS sequence"/>
</dbReference>
<protein>
    <submittedName>
        <fullName evidence="2">Uncharacterized protein</fullName>
    </submittedName>
</protein>
<feature type="non-terminal residue" evidence="2">
    <location>
        <position position="1"/>
    </location>
</feature>
<dbReference type="EMBL" id="BTSY01000004">
    <property type="protein sequence ID" value="GMT26153.1"/>
    <property type="molecule type" value="Genomic_DNA"/>
</dbReference>
<sequence length="66" mass="7396">LPDELLLKIFTIIAESKQPPRSHEGVLYNYESADSTMGFLRGGKPCYLENGTVFSVLHPLKSVCKR</sequence>
<evidence type="ECO:0000313" key="3">
    <source>
        <dbReference type="Proteomes" id="UP001432322"/>
    </source>
</evidence>
<reference evidence="2" key="1">
    <citation type="submission" date="2023-10" db="EMBL/GenBank/DDBJ databases">
        <title>Genome assembly of Pristionchus species.</title>
        <authorList>
            <person name="Yoshida K."/>
            <person name="Sommer R.J."/>
        </authorList>
    </citation>
    <scope>NUCLEOTIDE SEQUENCE</scope>
    <source>
        <strain evidence="2">RS5133</strain>
    </source>
</reference>